<evidence type="ECO:0000259" key="10">
    <source>
        <dbReference type="Pfam" id="PF02863"/>
    </source>
</evidence>
<gene>
    <name evidence="8 11" type="primary">argR</name>
    <name evidence="11" type="ORF">ERS852514_01462</name>
</gene>
<comment type="pathway">
    <text evidence="8">Amino-acid biosynthesis; L-arginine biosynthesis [regulation].</text>
</comment>
<feature type="domain" description="Arginine repressor DNA-binding" evidence="9">
    <location>
        <begin position="4"/>
        <end position="65"/>
    </location>
</feature>
<dbReference type="GO" id="GO:0003677">
    <property type="term" value="F:DNA binding"/>
    <property type="evidence" value="ECO:0007669"/>
    <property type="project" value="UniProtKB-KW"/>
</dbReference>
<dbReference type="PANTHER" id="PTHR34471:SF1">
    <property type="entry name" value="ARGININE REPRESSOR"/>
    <property type="match status" value="1"/>
</dbReference>
<dbReference type="AlphaFoldDB" id="A0A174LFV8"/>
<keyword evidence="5 8" id="KW-0805">Transcription regulation</keyword>
<dbReference type="SUPFAM" id="SSF46785">
    <property type="entry name" value="Winged helix' DNA-binding domain"/>
    <property type="match status" value="1"/>
</dbReference>
<evidence type="ECO:0000256" key="2">
    <source>
        <dbReference type="ARBA" id="ARBA00008316"/>
    </source>
</evidence>
<organism evidence="11 12">
    <name type="scientific">Collinsella aerofaciens</name>
    <dbReference type="NCBI Taxonomy" id="74426"/>
    <lineage>
        <taxon>Bacteria</taxon>
        <taxon>Bacillati</taxon>
        <taxon>Actinomycetota</taxon>
        <taxon>Coriobacteriia</taxon>
        <taxon>Coriobacteriales</taxon>
        <taxon>Coriobacteriaceae</taxon>
        <taxon>Collinsella</taxon>
    </lineage>
</organism>
<dbReference type="UniPathway" id="UPA00068"/>
<evidence type="ECO:0000256" key="5">
    <source>
        <dbReference type="ARBA" id="ARBA00023015"/>
    </source>
</evidence>
<dbReference type="Proteomes" id="UP000095454">
    <property type="component" value="Unassembled WGS sequence"/>
</dbReference>
<dbReference type="GO" id="GO:0003700">
    <property type="term" value="F:DNA-binding transcription factor activity"/>
    <property type="evidence" value="ECO:0007669"/>
    <property type="project" value="UniProtKB-UniRule"/>
</dbReference>
<dbReference type="HAMAP" id="MF_00173">
    <property type="entry name" value="Arg_repressor"/>
    <property type="match status" value="1"/>
</dbReference>
<dbReference type="PRINTS" id="PR01467">
    <property type="entry name" value="ARGREPRESSOR"/>
</dbReference>
<dbReference type="EMBL" id="CZAQ01000026">
    <property type="protein sequence ID" value="CUP23254.1"/>
    <property type="molecule type" value="Genomic_DNA"/>
</dbReference>
<dbReference type="GO" id="GO:0034618">
    <property type="term" value="F:arginine binding"/>
    <property type="evidence" value="ECO:0007669"/>
    <property type="project" value="InterPro"/>
</dbReference>
<evidence type="ECO:0000259" key="9">
    <source>
        <dbReference type="Pfam" id="PF01316"/>
    </source>
</evidence>
<keyword evidence="8" id="KW-0055">Arginine biosynthesis</keyword>
<dbReference type="GO" id="GO:0005737">
    <property type="term" value="C:cytoplasm"/>
    <property type="evidence" value="ECO:0007669"/>
    <property type="project" value="UniProtKB-SubCell"/>
</dbReference>
<keyword evidence="4 8" id="KW-0678">Repressor</keyword>
<evidence type="ECO:0000313" key="12">
    <source>
        <dbReference type="Proteomes" id="UP000095454"/>
    </source>
</evidence>
<evidence type="ECO:0000256" key="1">
    <source>
        <dbReference type="ARBA" id="ARBA00004496"/>
    </source>
</evidence>
<dbReference type="InterPro" id="IPR036251">
    <property type="entry name" value="Arg_repress_C_sf"/>
</dbReference>
<keyword evidence="7 8" id="KW-0804">Transcription</keyword>
<accession>A0A174LFV8</accession>
<evidence type="ECO:0000256" key="6">
    <source>
        <dbReference type="ARBA" id="ARBA00023125"/>
    </source>
</evidence>
<feature type="domain" description="Arginine repressor C-terminal" evidence="10">
    <location>
        <begin position="73"/>
        <end position="138"/>
    </location>
</feature>
<dbReference type="Gene3D" id="3.30.1360.40">
    <property type="match status" value="1"/>
</dbReference>
<dbReference type="Gene3D" id="1.10.10.10">
    <property type="entry name" value="Winged helix-like DNA-binding domain superfamily/Winged helix DNA-binding domain"/>
    <property type="match status" value="1"/>
</dbReference>
<dbReference type="InterPro" id="IPR036388">
    <property type="entry name" value="WH-like_DNA-bd_sf"/>
</dbReference>
<keyword evidence="8" id="KW-0028">Amino-acid biosynthesis</keyword>
<name>A0A174LFV8_9ACTN</name>
<dbReference type="GO" id="GO:0051259">
    <property type="term" value="P:protein complex oligomerization"/>
    <property type="evidence" value="ECO:0007669"/>
    <property type="project" value="InterPro"/>
</dbReference>
<dbReference type="InterPro" id="IPR020899">
    <property type="entry name" value="Arg_repress_C"/>
</dbReference>
<sequence>MAKKRNGRQDAIRDIVRNKDVRTQRMLVDELRAMGFDCTQATVSRDIADMGLRKLPEGIYVLAEDLHLQRMVSELVTGVLRTDNLVMIKAQPGTASGIAAAVDAAELPDVLGSLAGNDTILVIAQTAEDGERLEALINKLSNSRK</sequence>
<keyword evidence="3 8" id="KW-0963">Cytoplasm</keyword>
<dbReference type="SUPFAM" id="SSF55252">
    <property type="entry name" value="C-terminal domain of arginine repressor"/>
    <property type="match status" value="1"/>
</dbReference>
<protein>
    <recommendedName>
        <fullName evidence="8">Arginine repressor</fullName>
    </recommendedName>
</protein>
<evidence type="ECO:0000256" key="8">
    <source>
        <dbReference type="HAMAP-Rule" id="MF_00173"/>
    </source>
</evidence>
<evidence type="ECO:0000313" key="11">
    <source>
        <dbReference type="EMBL" id="CUP23254.1"/>
    </source>
</evidence>
<evidence type="ECO:0000256" key="4">
    <source>
        <dbReference type="ARBA" id="ARBA00022491"/>
    </source>
</evidence>
<comment type="subcellular location">
    <subcellularLocation>
        <location evidence="1 8">Cytoplasm</location>
    </subcellularLocation>
</comment>
<comment type="function">
    <text evidence="8">Regulates arginine biosynthesis genes.</text>
</comment>
<reference evidence="11 12" key="1">
    <citation type="submission" date="2015-09" db="EMBL/GenBank/DDBJ databases">
        <authorList>
            <consortium name="Pathogen Informatics"/>
        </authorList>
    </citation>
    <scope>NUCLEOTIDE SEQUENCE [LARGE SCALE GENOMIC DNA]</scope>
    <source>
        <strain evidence="11 12">2789STDY5834902</strain>
    </source>
</reference>
<dbReference type="InterPro" id="IPR020900">
    <property type="entry name" value="Arg_repress_DNA-bd"/>
</dbReference>
<dbReference type="GO" id="GO:1900079">
    <property type="term" value="P:regulation of arginine biosynthetic process"/>
    <property type="evidence" value="ECO:0007669"/>
    <property type="project" value="UniProtKB-UniRule"/>
</dbReference>
<evidence type="ECO:0000256" key="3">
    <source>
        <dbReference type="ARBA" id="ARBA00022490"/>
    </source>
</evidence>
<evidence type="ECO:0000256" key="7">
    <source>
        <dbReference type="ARBA" id="ARBA00023163"/>
    </source>
</evidence>
<dbReference type="GO" id="GO:0006526">
    <property type="term" value="P:L-arginine biosynthetic process"/>
    <property type="evidence" value="ECO:0007669"/>
    <property type="project" value="UniProtKB-UniPathway"/>
</dbReference>
<dbReference type="Pfam" id="PF02863">
    <property type="entry name" value="Arg_repressor_C"/>
    <property type="match status" value="1"/>
</dbReference>
<dbReference type="RefSeq" id="WP_055252243.1">
    <property type="nucleotide sequence ID" value="NZ_CABIXX010000026.1"/>
</dbReference>
<dbReference type="InterPro" id="IPR036390">
    <property type="entry name" value="WH_DNA-bd_sf"/>
</dbReference>
<proteinExistence type="inferred from homology"/>
<dbReference type="PANTHER" id="PTHR34471">
    <property type="entry name" value="ARGININE REPRESSOR"/>
    <property type="match status" value="1"/>
</dbReference>
<keyword evidence="6 8" id="KW-0238">DNA-binding</keyword>
<comment type="similarity">
    <text evidence="2 8">Belongs to the ArgR family.</text>
</comment>
<dbReference type="Pfam" id="PF01316">
    <property type="entry name" value="Arg_repressor"/>
    <property type="match status" value="1"/>
</dbReference>
<dbReference type="InterPro" id="IPR001669">
    <property type="entry name" value="Arg_repress"/>
</dbReference>